<dbReference type="AlphaFoldDB" id="A0A2H0XT49"/>
<dbReference type="SUPFAM" id="SSF52540">
    <property type="entry name" value="P-loop containing nucleoside triphosphate hydrolases"/>
    <property type="match status" value="1"/>
</dbReference>
<dbReference type="PANTHER" id="PTHR11669">
    <property type="entry name" value="REPLICATION FACTOR C / DNA POLYMERASE III GAMMA-TAU SUBUNIT"/>
    <property type="match status" value="1"/>
</dbReference>
<reference evidence="1 2" key="1">
    <citation type="submission" date="2017-09" db="EMBL/GenBank/DDBJ databases">
        <title>Depth-based differentiation of microbial function through sediment-hosted aquifers and enrichment of novel symbionts in the deep terrestrial subsurface.</title>
        <authorList>
            <person name="Probst A.J."/>
            <person name="Ladd B."/>
            <person name="Jarett J.K."/>
            <person name="Geller-Mcgrath D.E."/>
            <person name="Sieber C.M."/>
            <person name="Emerson J.B."/>
            <person name="Anantharaman K."/>
            <person name="Thomas B.C."/>
            <person name="Malmstrom R."/>
            <person name="Stieglmeier M."/>
            <person name="Klingl A."/>
            <person name="Woyke T."/>
            <person name="Ryan C.M."/>
            <person name="Banfield J.F."/>
        </authorList>
    </citation>
    <scope>NUCLEOTIDE SEQUENCE [LARGE SCALE GENOMIC DNA]</scope>
    <source>
        <strain evidence="1">CG08_land_8_20_14_0_20_45_16</strain>
    </source>
</reference>
<evidence type="ECO:0000313" key="2">
    <source>
        <dbReference type="Proteomes" id="UP000231343"/>
    </source>
</evidence>
<dbReference type="InterPro" id="IPR027417">
    <property type="entry name" value="P-loop_NTPase"/>
</dbReference>
<proteinExistence type="predicted"/>
<dbReference type="GO" id="GO:0006261">
    <property type="term" value="P:DNA-templated DNA replication"/>
    <property type="evidence" value="ECO:0007669"/>
    <property type="project" value="TreeGrafter"/>
</dbReference>
<dbReference type="Gene3D" id="3.40.50.300">
    <property type="entry name" value="P-loop containing nucleotide triphosphate hydrolases"/>
    <property type="match status" value="1"/>
</dbReference>
<dbReference type="InterPro" id="IPR050238">
    <property type="entry name" value="DNA_Rep/Repair_Clamp_Loader"/>
</dbReference>
<evidence type="ECO:0008006" key="3">
    <source>
        <dbReference type="Google" id="ProtNLM"/>
    </source>
</evidence>
<gene>
    <name evidence="1" type="ORF">COT42_08860</name>
</gene>
<dbReference type="Proteomes" id="UP000231343">
    <property type="component" value="Unassembled WGS sequence"/>
</dbReference>
<protein>
    <recommendedName>
        <fullName evidence="3">AAA+ ATPase domain-containing protein</fullName>
    </recommendedName>
</protein>
<dbReference type="PANTHER" id="PTHR11669:SF0">
    <property type="entry name" value="PROTEIN STICHEL-LIKE 2"/>
    <property type="match status" value="1"/>
</dbReference>
<organism evidence="1 2">
    <name type="scientific">Candidatus Saganbacteria bacterium CG08_land_8_20_14_0_20_45_16</name>
    <dbReference type="NCBI Taxonomy" id="2014293"/>
    <lineage>
        <taxon>Bacteria</taxon>
        <taxon>Bacillati</taxon>
        <taxon>Saganbacteria</taxon>
    </lineage>
</organism>
<comment type="caution">
    <text evidence="1">The sequence shown here is derived from an EMBL/GenBank/DDBJ whole genome shotgun (WGS) entry which is preliminary data.</text>
</comment>
<dbReference type="EMBL" id="PEYM01000148">
    <property type="protein sequence ID" value="PIS28082.1"/>
    <property type="molecule type" value="Genomic_DNA"/>
</dbReference>
<dbReference type="Pfam" id="PF13177">
    <property type="entry name" value="DNA_pol3_delta2"/>
    <property type="match status" value="1"/>
</dbReference>
<name>A0A2H0XT49_UNCSA</name>
<accession>A0A2H0XT49</accession>
<evidence type="ECO:0000313" key="1">
    <source>
        <dbReference type="EMBL" id="PIS28082.1"/>
    </source>
</evidence>
<sequence>MSRIKTILESIVRSGRVAGAYLFVGPPGAGKRKAASEFSGLLGCSKINEVVVAPAGGSIKIEQIRELQKVVRYGPTNGAYLLVIVEEADKLTDQAAAAFLKTLEEPMAGVVFVLLVTREDKLPLTIISRCQKLILAEKISPWQSQAERAIWYEQFSALNSQGVLKALALATALEKEKERLEELLYDVALFFRVSLGRIRCARIILDSLRYLKRRANFKVTLDVMCLKLASDLEGQR</sequence>